<dbReference type="InterPro" id="IPR050563">
    <property type="entry name" value="4-hydroxybenzoyl-CoA_TE"/>
</dbReference>
<reference evidence="3" key="1">
    <citation type="journal article" date="2011" name="Environ. Microbiol.">
        <title>Genomic insights into the metabolic potential of the polycyclic aromatic hydrocarbon degrading sulfate-reducing Deltaproteobacterium N47.</title>
        <authorList>
            <person name="Bergmann F."/>
            <person name="Selesi D."/>
            <person name="Weinmaier T."/>
            <person name="Tischler P."/>
            <person name="Rattei T."/>
            <person name="Meckenstock R.U."/>
        </authorList>
    </citation>
    <scope>NUCLEOTIDE SEQUENCE</scope>
</reference>
<evidence type="ECO:0000256" key="2">
    <source>
        <dbReference type="ARBA" id="ARBA00022801"/>
    </source>
</evidence>
<dbReference type="Gene3D" id="3.10.129.10">
    <property type="entry name" value="Hotdog Thioesterase"/>
    <property type="match status" value="1"/>
</dbReference>
<gene>
    <name evidence="3" type="ORF">N47_D31670</name>
</gene>
<sequence length="138" mass="16191">MPEFKFSIPMKVRIDDLNYGNHVGYQIYLVYFQQARIAYLAQFGFSEMNINGYGMIISEANCRYKQELFFGDDIIIECRVSELKSKLFIMDYRIMKAAKICALGFTANMCFDYSKKRAVSLPHDFIRLIQEFEGIENK</sequence>
<dbReference type="InterPro" id="IPR029069">
    <property type="entry name" value="HotDog_dom_sf"/>
</dbReference>
<dbReference type="AlphaFoldDB" id="E1YI89"/>
<keyword evidence="2" id="KW-0378">Hydrolase</keyword>
<proteinExistence type="inferred from homology"/>
<dbReference type="GO" id="GO:0047617">
    <property type="term" value="F:fatty acyl-CoA hydrolase activity"/>
    <property type="evidence" value="ECO:0007669"/>
    <property type="project" value="TreeGrafter"/>
</dbReference>
<dbReference type="SUPFAM" id="SSF54637">
    <property type="entry name" value="Thioesterase/thiol ester dehydrase-isomerase"/>
    <property type="match status" value="1"/>
</dbReference>
<organism evidence="3">
    <name type="scientific">uncultured Desulfobacterium sp</name>
    <dbReference type="NCBI Taxonomy" id="201089"/>
    <lineage>
        <taxon>Bacteria</taxon>
        <taxon>Pseudomonadati</taxon>
        <taxon>Thermodesulfobacteriota</taxon>
        <taxon>Desulfobacteria</taxon>
        <taxon>Desulfobacterales</taxon>
        <taxon>Desulfobacteriaceae</taxon>
        <taxon>Desulfobacterium</taxon>
        <taxon>environmental samples</taxon>
    </lineage>
</organism>
<dbReference type="Pfam" id="PF13279">
    <property type="entry name" value="4HBT_2"/>
    <property type="match status" value="1"/>
</dbReference>
<dbReference type="PANTHER" id="PTHR31793:SF27">
    <property type="entry name" value="NOVEL THIOESTERASE SUPERFAMILY DOMAIN AND SAPOSIN A-TYPE DOMAIN CONTAINING PROTEIN (0610012H03RIK)"/>
    <property type="match status" value="1"/>
</dbReference>
<dbReference type="PANTHER" id="PTHR31793">
    <property type="entry name" value="4-HYDROXYBENZOYL-COA THIOESTERASE FAMILY MEMBER"/>
    <property type="match status" value="1"/>
</dbReference>
<protein>
    <recommendedName>
        <fullName evidence="4">Thioesterase domain-containing protein</fullName>
    </recommendedName>
</protein>
<evidence type="ECO:0000256" key="1">
    <source>
        <dbReference type="ARBA" id="ARBA00005953"/>
    </source>
</evidence>
<dbReference type="EMBL" id="FR695874">
    <property type="protein sequence ID" value="CBX30358.1"/>
    <property type="molecule type" value="Genomic_DNA"/>
</dbReference>
<dbReference type="CDD" id="cd00586">
    <property type="entry name" value="4HBT"/>
    <property type="match status" value="1"/>
</dbReference>
<evidence type="ECO:0008006" key="4">
    <source>
        <dbReference type="Google" id="ProtNLM"/>
    </source>
</evidence>
<accession>E1YI89</accession>
<evidence type="ECO:0000313" key="3">
    <source>
        <dbReference type="EMBL" id="CBX30358.1"/>
    </source>
</evidence>
<comment type="similarity">
    <text evidence="1">Belongs to the 4-hydroxybenzoyl-CoA thioesterase family.</text>
</comment>
<name>E1YI89_9BACT</name>